<dbReference type="EMBL" id="QFXC01000008">
    <property type="protein sequence ID" value="RDH84105.1"/>
    <property type="molecule type" value="Genomic_DNA"/>
</dbReference>
<reference evidence="1 2" key="1">
    <citation type="journal article" date="2018" name="ISME J.">
        <title>Endosymbiont genomes yield clues of tubeworm success.</title>
        <authorList>
            <person name="Li Y."/>
            <person name="Liles M.R."/>
            <person name="Halanych K.M."/>
        </authorList>
    </citation>
    <scope>NUCLEOTIDE SEQUENCE [LARGE SCALE GENOMIC DNA]</scope>
    <source>
        <strain evidence="1">A1464</strain>
    </source>
</reference>
<organism evidence="1 2">
    <name type="scientific">endosymbiont of Galathealinum brachiosum</name>
    <dbReference type="NCBI Taxonomy" id="2200906"/>
    <lineage>
        <taxon>Bacteria</taxon>
        <taxon>Pseudomonadati</taxon>
        <taxon>Pseudomonadota</taxon>
        <taxon>Gammaproteobacteria</taxon>
        <taxon>sulfur-oxidizing symbionts</taxon>
    </lineage>
</organism>
<evidence type="ECO:0000313" key="2">
    <source>
        <dbReference type="Proteomes" id="UP000254266"/>
    </source>
</evidence>
<sequence>MNTQTVINLLGRELKVEYSKLASKQLSNLPEIVNLEMELQFSCMIKKRVFQSMKGLSDNAVKLNENMFLSFKPITTNVCAPKDVDIHNHESIEIFDIENPERFVPNWLLIDYQKGEWCGEFGYDKATR</sequence>
<evidence type="ECO:0000313" key="1">
    <source>
        <dbReference type="EMBL" id="RDH84105.1"/>
    </source>
</evidence>
<keyword evidence="2" id="KW-1185">Reference proteome</keyword>
<accession>A0A370DGQ0</accession>
<dbReference type="AlphaFoldDB" id="A0A370DGQ0"/>
<name>A0A370DGQ0_9GAMM</name>
<dbReference type="Proteomes" id="UP000254266">
    <property type="component" value="Unassembled WGS sequence"/>
</dbReference>
<protein>
    <submittedName>
        <fullName evidence="1">Uncharacterized protein</fullName>
    </submittedName>
</protein>
<comment type="caution">
    <text evidence="1">The sequence shown here is derived from an EMBL/GenBank/DDBJ whole genome shotgun (WGS) entry which is preliminary data.</text>
</comment>
<proteinExistence type="predicted"/>
<gene>
    <name evidence="1" type="ORF">DIZ80_08205</name>
</gene>